<evidence type="ECO:0000256" key="1">
    <source>
        <dbReference type="SAM" id="MobiDB-lite"/>
    </source>
</evidence>
<name>A0A812PXQ1_SYMPI</name>
<keyword evidence="2" id="KW-0732">Signal</keyword>
<dbReference type="Gene3D" id="3.40.50.300">
    <property type="entry name" value="P-loop containing nucleotide triphosphate hydrolases"/>
    <property type="match status" value="1"/>
</dbReference>
<accession>A0A812PXQ1</accession>
<evidence type="ECO:0000313" key="3">
    <source>
        <dbReference type="EMBL" id="CAE7381663.1"/>
    </source>
</evidence>
<evidence type="ECO:0000313" key="4">
    <source>
        <dbReference type="Proteomes" id="UP000649617"/>
    </source>
</evidence>
<feature type="compositionally biased region" description="Basic and acidic residues" evidence="1">
    <location>
        <begin position="255"/>
        <end position="277"/>
    </location>
</feature>
<sequence length="303" mass="34149">MSMLTAKCWPLLWLLCRYASAVVADVSCEEHDLHATQLLQMTSIIHPELHSSLKPWDVHYYLGVAYHKSGTFLMIEVWRSIFQALGAKLFIDMGQWVQPCYPGTCYAPDAPIQVWVDLYSPAKAQKAREAAGERGLRVAGFVRDPVSMIVSAYCYHHRGKEVKNIVENPQGIVAQMGPLEGLTFEAERMLSVVKNMTGVFEHPANDTLRLDYERTTASSDGFDSEMVKLIGFLFEDLISAEERAEVLNATQTADLNRHPDNDDDNHSNDPDCKARTREYVPAMPSDLLGQYRSFQQRLGYALS</sequence>
<feature type="chain" id="PRO_5032318756" description="Sulfotransferase domain-containing protein" evidence="2">
    <location>
        <begin position="22"/>
        <end position="303"/>
    </location>
</feature>
<feature type="region of interest" description="Disordered" evidence="1">
    <location>
        <begin position="253"/>
        <end position="277"/>
    </location>
</feature>
<keyword evidence="4" id="KW-1185">Reference proteome</keyword>
<dbReference type="AlphaFoldDB" id="A0A812PXQ1"/>
<feature type="signal peptide" evidence="2">
    <location>
        <begin position="1"/>
        <end position="21"/>
    </location>
</feature>
<dbReference type="EMBL" id="CAJNIZ010016123">
    <property type="protein sequence ID" value="CAE7381663.1"/>
    <property type="molecule type" value="Genomic_DNA"/>
</dbReference>
<comment type="caution">
    <text evidence="3">The sequence shown here is derived from an EMBL/GenBank/DDBJ whole genome shotgun (WGS) entry which is preliminary data.</text>
</comment>
<gene>
    <name evidence="3" type="ORF">SPIL2461_LOCUS9310</name>
</gene>
<protein>
    <recommendedName>
        <fullName evidence="5">Sulfotransferase domain-containing protein</fullName>
    </recommendedName>
</protein>
<proteinExistence type="predicted"/>
<organism evidence="3 4">
    <name type="scientific">Symbiodinium pilosum</name>
    <name type="common">Dinoflagellate</name>
    <dbReference type="NCBI Taxonomy" id="2952"/>
    <lineage>
        <taxon>Eukaryota</taxon>
        <taxon>Sar</taxon>
        <taxon>Alveolata</taxon>
        <taxon>Dinophyceae</taxon>
        <taxon>Suessiales</taxon>
        <taxon>Symbiodiniaceae</taxon>
        <taxon>Symbiodinium</taxon>
    </lineage>
</organism>
<reference evidence="3" key="1">
    <citation type="submission" date="2021-02" db="EMBL/GenBank/DDBJ databases">
        <authorList>
            <person name="Dougan E. K."/>
            <person name="Rhodes N."/>
            <person name="Thang M."/>
            <person name="Chan C."/>
        </authorList>
    </citation>
    <scope>NUCLEOTIDE SEQUENCE</scope>
</reference>
<dbReference type="InterPro" id="IPR027417">
    <property type="entry name" value="P-loop_NTPase"/>
</dbReference>
<evidence type="ECO:0000256" key="2">
    <source>
        <dbReference type="SAM" id="SignalP"/>
    </source>
</evidence>
<dbReference type="Proteomes" id="UP000649617">
    <property type="component" value="Unassembled WGS sequence"/>
</dbReference>
<evidence type="ECO:0008006" key="5">
    <source>
        <dbReference type="Google" id="ProtNLM"/>
    </source>
</evidence>